<dbReference type="AlphaFoldDB" id="A0A328BAX9"/>
<gene>
    <name evidence="3" type="ORF">DLM85_19115</name>
</gene>
<feature type="transmembrane region" description="Helical" evidence="2">
    <location>
        <begin position="127"/>
        <end position="145"/>
    </location>
</feature>
<dbReference type="Proteomes" id="UP000248553">
    <property type="component" value="Unassembled WGS sequence"/>
</dbReference>
<proteinExistence type="predicted"/>
<keyword evidence="4" id="KW-1185">Reference proteome</keyword>
<evidence type="ECO:0008006" key="5">
    <source>
        <dbReference type="Google" id="ProtNLM"/>
    </source>
</evidence>
<dbReference type="EMBL" id="QHKM01000007">
    <property type="protein sequence ID" value="RAK64187.1"/>
    <property type="molecule type" value="Genomic_DNA"/>
</dbReference>
<feature type="region of interest" description="Disordered" evidence="1">
    <location>
        <begin position="88"/>
        <end position="109"/>
    </location>
</feature>
<dbReference type="Pfam" id="PF20554">
    <property type="entry name" value="DUF6766"/>
    <property type="match status" value="1"/>
</dbReference>
<keyword evidence="2" id="KW-0472">Membrane</keyword>
<sequence length="218" mass="24760">MRRFLYQNGLSLVITAMVLLTLGGQTLTGWHDYNDERQDLHLSALSLGEYVTSGHWVEATFENWESEFLQMALYVMLTVSLRQKGSAESKKLDEEEEVDREPDASKSDAPWPVRQGGAVLWLYKRSLSLAFFLLFLGAFFLHALGGTEVYNIEQQAHGKPPVDLLGYMATSRFWFESLQNWQSEFLSIVSIVVLSIWLRQQGSPESKPVDAPHDETGK</sequence>
<accession>A0A328BAX9</accession>
<dbReference type="InterPro" id="IPR046657">
    <property type="entry name" value="DUF6766"/>
</dbReference>
<evidence type="ECO:0000256" key="2">
    <source>
        <dbReference type="SAM" id="Phobius"/>
    </source>
</evidence>
<evidence type="ECO:0000313" key="4">
    <source>
        <dbReference type="Proteomes" id="UP000248553"/>
    </source>
</evidence>
<reference evidence="4" key="1">
    <citation type="submission" date="2018-05" db="EMBL/GenBank/DDBJ databases">
        <authorList>
            <person name="Nie L."/>
        </authorList>
    </citation>
    <scope>NUCLEOTIDE SEQUENCE [LARGE SCALE GENOMIC DNA]</scope>
    <source>
        <strain evidence="4">NL</strain>
    </source>
</reference>
<organism evidence="3 4">
    <name type="scientific">Hymenobacter edaphi</name>
    <dbReference type="NCBI Taxonomy" id="2211146"/>
    <lineage>
        <taxon>Bacteria</taxon>
        <taxon>Pseudomonadati</taxon>
        <taxon>Bacteroidota</taxon>
        <taxon>Cytophagia</taxon>
        <taxon>Cytophagales</taxon>
        <taxon>Hymenobacteraceae</taxon>
        <taxon>Hymenobacter</taxon>
    </lineage>
</organism>
<evidence type="ECO:0000256" key="1">
    <source>
        <dbReference type="SAM" id="MobiDB-lite"/>
    </source>
</evidence>
<evidence type="ECO:0000313" key="3">
    <source>
        <dbReference type="EMBL" id="RAK64187.1"/>
    </source>
</evidence>
<protein>
    <recommendedName>
        <fullName evidence="5">Transmembrane protein</fullName>
    </recommendedName>
</protein>
<dbReference type="OrthoDB" id="187863at2"/>
<comment type="caution">
    <text evidence="3">The sequence shown here is derived from an EMBL/GenBank/DDBJ whole genome shotgun (WGS) entry which is preliminary data.</text>
</comment>
<name>A0A328BAX9_9BACT</name>
<keyword evidence="2" id="KW-0812">Transmembrane</keyword>
<keyword evidence="2" id="KW-1133">Transmembrane helix</keyword>